<sequence>MKKREELDKSKYFIGDFTHFDGNSQTFQLVTQLQIINDRFGLNLTYATLAALIKYPRPSYCNKEKNVWSKHGFFYSEADIVKEVWKETGLSENIRHPLTYIMEACDDIAYTILDAEDTIKKGLASINDLFYILEKFERDYHPEFKRRDEVSLIHSLVFTCKEKHKEYSDYDDKLTPYEVNDISMQMFRVEAMRCMINEVSSTFVKYHNDILNGKFHLKHKDIVSLSKVNLLSEALREFDFIFGYKNKEVLKLELEGYHYINNLMDMLWVGIYGNGNKENPQYSKTFFGDYAYKRLSENYRRVFENKDNNLPILYKEFQLLADAISGMTDSYLISLHNELKPLYDEQFEKKTALVIY</sequence>
<accession>A0A6I7DEM2</accession>
<dbReference type="Gene3D" id="1.10.3410.10">
    <property type="entry name" value="putative deoxyguanosinetriphosphate triphosphohydrolase like domain"/>
    <property type="match status" value="1"/>
</dbReference>
<dbReference type="SUPFAM" id="SSF109604">
    <property type="entry name" value="HD-domain/PDEase-like"/>
    <property type="match status" value="1"/>
</dbReference>
<proteinExistence type="predicted"/>
<dbReference type="Gene3D" id="1.10.3210.10">
    <property type="entry name" value="Hypothetical protein af1432"/>
    <property type="match status" value="1"/>
</dbReference>
<name>A0A6I7DEM2_9GAMM</name>
<protein>
    <recommendedName>
        <fullName evidence="3">Phosphohydrolase-associated domain-containing protein</fullName>
    </recommendedName>
</protein>
<evidence type="ECO:0000313" key="1">
    <source>
        <dbReference type="EMBL" id="QHN12412.1"/>
    </source>
</evidence>
<evidence type="ECO:0000313" key="2">
    <source>
        <dbReference type="Proteomes" id="UP000464700"/>
    </source>
</evidence>
<reference evidence="1 2" key="1">
    <citation type="submission" date="2019-09" db="EMBL/GenBank/DDBJ databases">
        <title>Emergence of a chromosome-mediated tetracycline resistance gene in Proteus strain.</title>
        <authorList>
            <person name="He D."/>
            <person name="Wang L."/>
        </authorList>
    </citation>
    <scope>NUCLEOTIDE SEQUENCE [LARGE SCALE GENOMIC DNA]</scope>
    <source>
        <strain evidence="1 2">T60</strain>
    </source>
</reference>
<evidence type="ECO:0008006" key="3">
    <source>
        <dbReference type="Google" id="ProtNLM"/>
    </source>
</evidence>
<dbReference type="InterPro" id="IPR023293">
    <property type="entry name" value="dGTP_triP_hydro_central_sf"/>
</dbReference>
<dbReference type="AlphaFoldDB" id="A0A6I7DEM2"/>
<gene>
    <name evidence="1" type="ORF">F1325_19050</name>
</gene>
<dbReference type="EMBL" id="CP043925">
    <property type="protein sequence ID" value="QHN12412.1"/>
    <property type="molecule type" value="Genomic_DNA"/>
</dbReference>
<dbReference type="Proteomes" id="UP000464700">
    <property type="component" value="Chromosome"/>
</dbReference>
<dbReference type="RefSeq" id="WP_160230839.1">
    <property type="nucleotide sequence ID" value="NZ_CP043925.1"/>
</dbReference>
<organism evidence="1 2">
    <name type="scientific">Proteus columbae</name>
    <dbReference type="NCBI Taxonomy" id="1987580"/>
    <lineage>
        <taxon>Bacteria</taxon>
        <taxon>Pseudomonadati</taxon>
        <taxon>Pseudomonadota</taxon>
        <taxon>Gammaproteobacteria</taxon>
        <taxon>Enterobacterales</taxon>
        <taxon>Morganellaceae</taxon>
        <taxon>Proteus</taxon>
    </lineage>
</organism>
<dbReference type="KEGG" id="pcol:F1325_19050"/>
<keyword evidence="2" id="KW-1185">Reference proteome</keyword>